<dbReference type="Proteomes" id="UP001159363">
    <property type="component" value="Chromosome 7"/>
</dbReference>
<sequence length="685" mass="73943">MRVIEVSLEQLNGIVRHYSHLRAPPGFLELKRFLTAEVPAHRGFQSQLVSCCTTGIILPRIDDENDARTLESSDDVLREVPSASPHLLGPLPRRQKTSLPVLCWPISIALFNIVSTVYWPVEGVSATVFRKVLLQSRLCPGSIFEGAIRQAVELRVYNGNIILCNLALIACVYSNHRDSGASKGKKTAIVIKMAGFMGLSHVVDFFFNVQAVIAAAIIKEQYHTNSGQRMDIIRWGLSSSVDREISSGATVTQWIERFQVGARSGSVDKIDVTLTSLDCNPEPLGPKTEAAATLVNKRYDGYTARLARKSDEALGVRVNVARIAPSLLDLAGAVACGRAVPDRLHPVAAQVNIVSDKVKVIGWLVVQLGEGRRDSSACVAVESERTTATRGNSIPLAACASACKIFRLNFKRLLPDTSPHGSINATTRITRESHTPTNTARHNIHIFNVCLLAEAAGLASRLPGADWRSALNVGVQRGHFGGAYGWSSRSFRTEGLAGRDAWKARVLRNTLRRRDGLSPCKGRGDAASAARPTGSATSTAELIDRELEGVARCDRSVAVGSPIKPADQQNRPARFPLAKSGDPAGDLTRFAMVGGQRANRLATMAAAALVDVAPLGSAVVLRWGCVGEGVYSEACSRLVRKPGFADNLSLDRFTIPLQALSRAVRSEEQREVLSDVYPGRGLSSN</sequence>
<keyword evidence="3" id="KW-1185">Reference proteome</keyword>
<organism evidence="2 3">
    <name type="scientific">Dryococelus australis</name>
    <dbReference type="NCBI Taxonomy" id="614101"/>
    <lineage>
        <taxon>Eukaryota</taxon>
        <taxon>Metazoa</taxon>
        <taxon>Ecdysozoa</taxon>
        <taxon>Arthropoda</taxon>
        <taxon>Hexapoda</taxon>
        <taxon>Insecta</taxon>
        <taxon>Pterygota</taxon>
        <taxon>Neoptera</taxon>
        <taxon>Polyneoptera</taxon>
        <taxon>Phasmatodea</taxon>
        <taxon>Verophasmatodea</taxon>
        <taxon>Anareolatae</taxon>
        <taxon>Phasmatidae</taxon>
        <taxon>Eurycanthinae</taxon>
        <taxon>Dryococelus</taxon>
    </lineage>
</organism>
<accession>A0ABQ9GY02</accession>
<feature type="region of interest" description="Disordered" evidence="1">
    <location>
        <begin position="515"/>
        <end position="538"/>
    </location>
</feature>
<proteinExistence type="predicted"/>
<name>A0ABQ9GY02_9NEOP</name>
<reference evidence="2 3" key="1">
    <citation type="submission" date="2023-02" db="EMBL/GenBank/DDBJ databases">
        <title>LHISI_Scaffold_Assembly.</title>
        <authorList>
            <person name="Stuart O.P."/>
            <person name="Cleave R."/>
            <person name="Magrath M.J.L."/>
            <person name="Mikheyev A.S."/>
        </authorList>
    </citation>
    <scope>NUCLEOTIDE SEQUENCE [LARGE SCALE GENOMIC DNA]</scope>
    <source>
        <strain evidence="2">Daus_M_001</strain>
        <tissue evidence="2">Leg muscle</tissue>
    </source>
</reference>
<dbReference type="EMBL" id="JARBHB010000008">
    <property type="protein sequence ID" value="KAJ8876884.1"/>
    <property type="molecule type" value="Genomic_DNA"/>
</dbReference>
<evidence type="ECO:0000313" key="2">
    <source>
        <dbReference type="EMBL" id="KAJ8876884.1"/>
    </source>
</evidence>
<evidence type="ECO:0000313" key="3">
    <source>
        <dbReference type="Proteomes" id="UP001159363"/>
    </source>
</evidence>
<gene>
    <name evidence="2" type="ORF">PR048_021333</name>
</gene>
<protein>
    <submittedName>
        <fullName evidence="2">Uncharacterized protein</fullName>
    </submittedName>
</protein>
<comment type="caution">
    <text evidence="2">The sequence shown here is derived from an EMBL/GenBank/DDBJ whole genome shotgun (WGS) entry which is preliminary data.</text>
</comment>
<evidence type="ECO:0000256" key="1">
    <source>
        <dbReference type="SAM" id="MobiDB-lite"/>
    </source>
</evidence>